<evidence type="ECO:0000256" key="1">
    <source>
        <dbReference type="ARBA" id="ARBA00022729"/>
    </source>
</evidence>
<dbReference type="OrthoDB" id="1274898at2"/>
<keyword evidence="5" id="KW-1185">Reference proteome</keyword>
<dbReference type="InterPro" id="IPR026444">
    <property type="entry name" value="Secre_tail"/>
</dbReference>
<evidence type="ECO:0000313" key="5">
    <source>
        <dbReference type="Proteomes" id="UP000007509"/>
    </source>
</evidence>
<evidence type="ECO:0000313" key="4">
    <source>
        <dbReference type="EMBL" id="EJL76076.1"/>
    </source>
</evidence>
<reference evidence="4 5" key="1">
    <citation type="journal article" date="2012" name="J. Bacteriol.">
        <title>Twenty-one genome sequences from Pseudomonas species and 19 genome sequences from diverse bacteria isolated from the rhizosphere and endosphere of Populus deltoides.</title>
        <authorList>
            <person name="Brown S.D."/>
            <person name="Utturkar S.M."/>
            <person name="Klingeman D.M."/>
            <person name="Johnson C.M."/>
            <person name="Martin S.L."/>
            <person name="Land M.L."/>
            <person name="Lu T.Y."/>
            <person name="Schadt C.W."/>
            <person name="Doktycz M.J."/>
            <person name="Pelletier D.A."/>
        </authorList>
    </citation>
    <scope>NUCLEOTIDE SEQUENCE [LARGE SCALE GENOMIC DNA]</scope>
    <source>
        <strain evidence="4 5">CF314</strain>
    </source>
</reference>
<feature type="chain" id="PRO_5003763350" evidence="2">
    <location>
        <begin position="24"/>
        <end position="558"/>
    </location>
</feature>
<dbReference type="RefSeq" id="WP_007839391.1">
    <property type="nucleotide sequence ID" value="NZ_AKJY01000002.1"/>
</dbReference>
<dbReference type="InterPro" id="IPR003961">
    <property type="entry name" value="FN3_dom"/>
</dbReference>
<proteinExistence type="predicted"/>
<dbReference type="PROSITE" id="PS50853">
    <property type="entry name" value="FN3"/>
    <property type="match status" value="1"/>
</dbReference>
<feature type="domain" description="Fibronectin type-III" evidence="3">
    <location>
        <begin position="242"/>
        <end position="337"/>
    </location>
</feature>
<feature type="signal peptide" evidence="2">
    <location>
        <begin position="1"/>
        <end position="23"/>
    </location>
</feature>
<evidence type="ECO:0000256" key="2">
    <source>
        <dbReference type="SAM" id="SignalP"/>
    </source>
</evidence>
<protein>
    <submittedName>
        <fullName evidence="4">Por secretion system C-terminal sorting domain containing protein</fullName>
    </submittedName>
</protein>
<sequence>MKEKLLSVACLIFSGMLFNQINAQEYQPISIQSGFNADVIANGVGASASSTTNDVDGVNYAFVSRDFLLTSSSTPLNYGLPVNGIINSAVGSTSGLSYQMASYSGNNALRLQNTGDSGTLTLSTPIQALSLYMMATGGSGDCTVDVTVNFSDASTQMFTGISISDWYGGSNYAIQGIGRINLTNDVLESGNGTNPRLYQIPLAIDIANQSKNIQSVTVAKTGTGGIPNIFAFAADVYSSCPAPSNITYTSTMDGATFNWTAPTTSPSSGYDYYYSTSPTPPTATTTPTGTVGAGITTITLNGLATGQTFYFWVRSNCGSSQGFWKMKEFATGQISETYTLGDINTMFSSGTPDTTATTNCPGVLTVNVPAGYKIKSTSVSYTMTTAGNGWMAEQKSLLVCLNNSITEAAVTSGSGSTGGTFSYNRTNLTLANDLTGAVNFELRAWRTYGGSDCNADYNKVDNNTFKVTVTLEPLALGVNEVVKEKERVAYPNPFSDALHIENAANVKRVSVTDLSGITVRTIDNPSSTLHLGDIKSGIYILTLTMKDGSVKSSKMIKK</sequence>
<organism evidence="4 5">
    <name type="scientific">Chryseobacterium populi</name>
    <dbReference type="NCBI Taxonomy" id="1144316"/>
    <lineage>
        <taxon>Bacteria</taxon>
        <taxon>Pseudomonadati</taxon>
        <taxon>Bacteroidota</taxon>
        <taxon>Flavobacteriia</taxon>
        <taxon>Flavobacteriales</taxon>
        <taxon>Weeksellaceae</taxon>
        <taxon>Chryseobacterium group</taxon>
        <taxon>Chryseobacterium</taxon>
    </lineage>
</organism>
<evidence type="ECO:0000259" key="3">
    <source>
        <dbReference type="PROSITE" id="PS50853"/>
    </source>
</evidence>
<accession>J3CQB4</accession>
<dbReference type="PATRIC" id="fig|1144316.3.peg.47"/>
<dbReference type="SUPFAM" id="SSF49265">
    <property type="entry name" value="Fibronectin type III"/>
    <property type="match status" value="1"/>
</dbReference>
<dbReference type="Pfam" id="PF18962">
    <property type="entry name" value="Por_Secre_tail"/>
    <property type="match status" value="1"/>
</dbReference>
<comment type="caution">
    <text evidence="4">The sequence shown here is derived from an EMBL/GenBank/DDBJ whole genome shotgun (WGS) entry which is preliminary data.</text>
</comment>
<keyword evidence="1 2" id="KW-0732">Signal</keyword>
<dbReference type="NCBIfam" id="TIGR04183">
    <property type="entry name" value="Por_Secre_tail"/>
    <property type="match status" value="1"/>
</dbReference>
<dbReference type="Proteomes" id="UP000007509">
    <property type="component" value="Unassembled WGS sequence"/>
</dbReference>
<gene>
    <name evidence="4" type="ORF">PMI13_00046</name>
</gene>
<dbReference type="Gene3D" id="2.60.40.10">
    <property type="entry name" value="Immunoglobulins"/>
    <property type="match status" value="1"/>
</dbReference>
<dbReference type="InterPro" id="IPR036116">
    <property type="entry name" value="FN3_sf"/>
</dbReference>
<dbReference type="InterPro" id="IPR013783">
    <property type="entry name" value="Ig-like_fold"/>
</dbReference>
<dbReference type="AlphaFoldDB" id="J3CQB4"/>
<dbReference type="EMBL" id="AKJY01000002">
    <property type="protein sequence ID" value="EJL76076.1"/>
    <property type="molecule type" value="Genomic_DNA"/>
</dbReference>
<name>J3CQB4_9FLAO</name>